<dbReference type="EMBL" id="JARKIB010000055">
    <property type="protein sequence ID" value="KAJ7753466.1"/>
    <property type="molecule type" value="Genomic_DNA"/>
</dbReference>
<name>A0AAD7IZ17_9AGAR</name>
<gene>
    <name evidence="1" type="ORF">B0H16DRAFT_1459365</name>
</gene>
<evidence type="ECO:0000313" key="1">
    <source>
        <dbReference type="EMBL" id="KAJ7753466.1"/>
    </source>
</evidence>
<protein>
    <submittedName>
        <fullName evidence="1">Uncharacterized protein</fullName>
    </submittedName>
</protein>
<sequence length="210" mass="23878">MTPLNPRQETYDLPFAPTTNSAPPHHRLWRARRQRWGLSHCTPEWVSAPHATLPFTTRHLKGSEATLSVNVPEPIQTVAGALCALKNKYVHRPSVFPTPQHSQSSFNPEVIDTQYLRFADGKEGEHEILKMVQIDGTEDEADEEEPEEPQFEFNKKDALAAAELLEKVMRQRPDFEMALPLGGRLCEFRTALRQEMEESKVQTDISSFTA</sequence>
<accession>A0AAD7IZ17</accession>
<comment type="caution">
    <text evidence="1">The sequence shown here is derived from an EMBL/GenBank/DDBJ whole genome shotgun (WGS) entry which is preliminary data.</text>
</comment>
<keyword evidence="2" id="KW-1185">Reference proteome</keyword>
<evidence type="ECO:0000313" key="2">
    <source>
        <dbReference type="Proteomes" id="UP001215598"/>
    </source>
</evidence>
<reference evidence="1" key="1">
    <citation type="submission" date="2023-03" db="EMBL/GenBank/DDBJ databases">
        <title>Massive genome expansion in bonnet fungi (Mycena s.s.) driven by repeated elements and novel gene families across ecological guilds.</title>
        <authorList>
            <consortium name="Lawrence Berkeley National Laboratory"/>
            <person name="Harder C.B."/>
            <person name="Miyauchi S."/>
            <person name="Viragh M."/>
            <person name="Kuo A."/>
            <person name="Thoen E."/>
            <person name="Andreopoulos B."/>
            <person name="Lu D."/>
            <person name="Skrede I."/>
            <person name="Drula E."/>
            <person name="Henrissat B."/>
            <person name="Morin E."/>
            <person name="Kohler A."/>
            <person name="Barry K."/>
            <person name="LaButti K."/>
            <person name="Morin E."/>
            <person name="Salamov A."/>
            <person name="Lipzen A."/>
            <person name="Mereny Z."/>
            <person name="Hegedus B."/>
            <person name="Baldrian P."/>
            <person name="Stursova M."/>
            <person name="Weitz H."/>
            <person name="Taylor A."/>
            <person name="Grigoriev I.V."/>
            <person name="Nagy L.G."/>
            <person name="Martin F."/>
            <person name="Kauserud H."/>
        </authorList>
    </citation>
    <scope>NUCLEOTIDE SEQUENCE</scope>
    <source>
        <strain evidence="1">CBHHK182m</strain>
    </source>
</reference>
<organism evidence="1 2">
    <name type="scientific">Mycena metata</name>
    <dbReference type="NCBI Taxonomy" id="1033252"/>
    <lineage>
        <taxon>Eukaryota</taxon>
        <taxon>Fungi</taxon>
        <taxon>Dikarya</taxon>
        <taxon>Basidiomycota</taxon>
        <taxon>Agaricomycotina</taxon>
        <taxon>Agaricomycetes</taxon>
        <taxon>Agaricomycetidae</taxon>
        <taxon>Agaricales</taxon>
        <taxon>Marasmiineae</taxon>
        <taxon>Mycenaceae</taxon>
        <taxon>Mycena</taxon>
    </lineage>
</organism>
<proteinExistence type="predicted"/>
<dbReference type="AlphaFoldDB" id="A0AAD7IZ17"/>
<dbReference type="Proteomes" id="UP001215598">
    <property type="component" value="Unassembled WGS sequence"/>
</dbReference>